<keyword evidence="2" id="KW-0966">Cell projection</keyword>
<dbReference type="AlphaFoldDB" id="A0A2P2FNZ7"/>
<sequence length="213" mass="22526">MNDSTQPERPPLAPEVRPLRRRPSKLLILMGLVLAAPCATGTVFIYRNVDTTIAAVGVAAPVRYGQVVLDSSVREVQVRPDPGVTPVLWKDRSQLIGRKATTNLWPGSVLTAQVVGEELPPRPGEQLLGIAVKPAQLPATPLEPLKPVLLVPSGLGGTAVETWEPVHGTVIRVGERDQTGLRVVDVVVAEHQGPKLATKGSVGTVAIVLLPGS</sequence>
<evidence type="ECO:0000256" key="1">
    <source>
        <dbReference type="SAM" id="Phobius"/>
    </source>
</evidence>
<keyword evidence="2" id="KW-0969">Cilium</keyword>
<evidence type="ECO:0000313" key="2">
    <source>
        <dbReference type="EMBL" id="KFU78442.1"/>
    </source>
</evidence>
<keyword evidence="1" id="KW-0812">Transmembrane</keyword>
<keyword evidence="1" id="KW-0472">Membrane</keyword>
<comment type="caution">
    <text evidence="2">The sequence shown here is derived from an EMBL/GenBank/DDBJ whole genome shotgun (WGS) entry which is preliminary data.</text>
</comment>
<dbReference type="EMBL" id="JFBM01000024">
    <property type="protein sequence ID" value="KFU78442.1"/>
    <property type="molecule type" value="Genomic_DNA"/>
</dbReference>
<keyword evidence="1" id="KW-1133">Transmembrane helix</keyword>
<reference evidence="2 3" key="1">
    <citation type="journal article" date="2014" name="Genome Announc.">
        <title>Draft Genome Sequence of Amycolatopsis lurida NRRL 2430, Producer of the Glycopeptide Family Antibiotic Ristocetin.</title>
        <authorList>
            <person name="Kwun M.J."/>
            <person name="Hong H.J."/>
        </authorList>
    </citation>
    <scope>NUCLEOTIDE SEQUENCE [LARGE SCALE GENOMIC DNA]</scope>
    <source>
        <strain evidence="2 3">NRRL 2430</strain>
    </source>
</reference>
<keyword evidence="3" id="KW-1185">Reference proteome</keyword>
<keyword evidence="2" id="KW-0282">Flagellum</keyword>
<organism evidence="2 3">
    <name type="scientific">Amycolatopsis lurida NRRL 2430</name>
    <dbReference type="NCBI Taxonomy" id="1460371"/>
    <lineage>
        <taxon>Bacteria</taxon>
        <taxon>Bacillati</taxon>
        <taxon>Actinomycetota</taxon>
        <taxon>Actinomycetes</taxon>
        <taxon>Pseudonocardiales</taxon>
        <taxon>Pseudonocardiaceae</taxon>
        <taxon>Amycolatopsis</taxon>
    </lineage>
</organism>
<dbReference type="Proteomes" id="UP000256220">
    <property type="component" value="Unassembled WGS sequence"/>
</dbReference>
<evidence type="ECO:0000313" key="3">
    <source>
        <dbReference type="Proteomes" id="UP000256220"/>
    </source>
</evidence>
<gene>
    <name evidence="2" type="ORF">BB31_25030</name>
</gene>
<name>A0A2P2FNZ7_AMYLU</name>
<accession>A0A2P2FNZ7</accession>
<proteinExistence type="predicted"/>
<protein>
    <submittedName>
        <fullName evidence="2">Flagellar basal body P-ring biosynthesis protein FlgA</fullName>
    </submittedName>
</protein>
<feature type="transmembrane region" description="Helical" evidence="1">
    <location>
        <begin position="26"/>
        <end position="46"/>
    </location>
</feature>